<evidence type="ECO:0000313" key="4">
    <source>
        <dbReference type="Proteomes" id="UP000326198"/>
    </source>
</evidence>
<name>A0A5N7AYQ9_9EURO</name>
<dbReference type="Proteomes" id="UP000326198">
    <property type="component" value="Unassembled WGS sequence"/>
</dbReference>
<keyword evidence="2" id="KW-0732">Signal</keyword>
<sequence>MLPKISSLACLLVLTFLAMVSISESHPIAEMSTSRALHARSPDPRIIPSSDSLVNSIFSSVGLDNLAKLDHWKQNQATDESDSAAPTKTQNEVTSSGNHTAKQMTPSELPDPTQDNSKFMSELLQLLSSKLTKAWHSSDEHTLN</sequence>
<feature type="signal peptide" evidence="2">
    <location>
        <begin position="1"/>
        <end position="25"/>
    </location>
</feature>
<feature type="chain" id="PRO_5024818958" evidence="2">
    <location>
        <begin position="26"/>
        <end position="144"/>
    </location>
</feature>
<protein>
    <submittedName>
        <fullName evidence="3">Uncharacterized protein</fullName>
    </submittedName>
</protein>
<reference evidence="3 4" key="1">
    <citation type="submission" date="2019-04" db="EMBL/GenBank/DDBJ databases">
        <title>Friends and foes A comparative genomics studyof 23 Aspergillus species from section Flavi.</title>
        <authorList>
            <consortium name="DOE Joint Genome Institute"/>
            <person name="Kjaerbolling I."/>
            <person name="Vesth T."/>
            <person name="Frisvad J.C."/>
            <person name="Nybo J.L."/>
            <person name="Theobald S."/>
            <person name="Kildgaard S."/>
            <person name="Isbrandt T."/>
            <person name="Kuo A."/>
            <person name="Sato A."/>
            <person name="Lyhne E.K."/>
            <person name="Kogle M.E."/>
            <person name="Wiebenga A."/>
            <person name="Kun R.S."/>
            <person name="Lubbers R.J."/>
            <person name="Makela M.R."/>
            <person name="Barry K."/>
            <person name="Chovatia M."/>
            <person name="Clum A."/>
            <person name="Daum C."/>
            <person name="Haridas S."/>
            <person name="He G."/>
            <person name="LaButti K."/>
            <person name="Lipzen A."/>
            <person name="Mondo S."/>
            <person name="Riley R."/>
            <person name="Salamov A."/>
            <person name="Simmons B.A."/>
            <person name="Magnuson J.K."/>
            <person name="Henrissat B."/>
            <person name="Mortensen U.H."/>
            <person name="Larsen T.O."/>
            <person name="Devries R.P."/>
            <person name="Grigoriev I.V."/>
            <person name="Machida M."/>
            <person name="Baker S.E."/>
            <person name="Andersen M.R."/>
        </authorList>
    </citation>
    <scope>NUCLEOTIDE SEQUENCE [LARGE SCALE GENOMIC DNA]</scope>
    <source>
        <strain evidence="3 4">IBT 29228</strain>
    </source>
</reference>
<feature type="region of interest" description="Disordered" evidence="1">
    <location>
        <begin position="74"/>
        <end position="121"/>
    </location>
</feature>
<dbReference type="OrthoDB" id="4459037at2759"/>
<evidence type="ECO:0000313" key="3">
    <source>
        <dbReference type="EMBL" id="KAE8374486.1"/>
    </source>
</evidence>
<keyword evidence="4" id="KW-1185">Reference proteome</keyword>
<dbReference type="AlphaFoldDB" id="A0A5N7AYQ9"/>
<organism evidence="3 4">
    <name type="scientific">Aspergillus bertholletiae</name>
    <dbReference type="NCBI Taxonomy" id="1226010"/>
    <lineage>
        <taxon>Eukaryota</taxon>
        <taxon>Fungi</taxon>
        <taxon>Dikarya</taxon>
        <taxon>Ascomycota</taxon>
        <taxon>Pezizomycotina</taxon>
        <taxon>Eurotiomycetes</taxon>
        <taxon>Eurotiomycetidae</taxon>
        <taxon>Eurotiales</taxon>
        <taxon>Aspergillaceae</taxon>
        <taxon>Aspergillus</taxon>
        <taxon>Aspergillus subgen. Circumdati</taxon>
    </lineage>
</organism>
<dbReference type="EMBL" id="ML736283">
    <property type="protein sequence ID" value="KAE8374486.1"/>
    <property type="molecule type" value="Genomic_DNA"/>
</dbReference>
<feature type="compositionally biased region" description="Polar residues" evidence="1">
    <location>
        <begin position="74"/>
        <end position="106"/>
    </location>
</feature>
<proteinExistence type="predicted"/>
<gene>
    <name evidence="3" type="ORF">BDV26DRAFT_295916</name>
</gene>
<accession>A0A5N7AYQ9</accession>
<evidence type="ECO:0000256" key="2">
    <source>
        <dbReference type="SAM" id="SignalP"/>
    </source>
</evidence>
<evidence type="ECO:0000256" key="1">
    <source>
        <dbReference type="SAM" id="MobiDB-lite"/>
    </source>
</evidence>